<dbReference type="KEGG" id="banc:PU02_0479"/>
<dbReference type="PATRIC" id="fig|1318743.3.peg.491"/>
<dbReference type="AlphaFoldDB" id="A0A0M4LI36"/>
<organism evidence="2 3">
    <name type="scientific">Bartonella ancashensis</name>
    <dbReference type="NCBI Taxonomy" id="1318743"/>
    <lineage>
        <taxon>Bacteria</taxon>
        <taxon>Pseudomonadati</taxon>
        <taxon>Pseudomonadota</taxon>
        <taxon>Alphaproteobacteria</taxon>
        <taxon>Hyphomicrobiales</taxon>
        <taxon>Bartonellaceae</taxon>
        <taxon>Bartonella</taxon>
    </lineage>
</organism>
<dbReference type="InterPro" id="IPR011604">
    <property type="entry name" value="PDDEXK-like_dom_sf"/>
</dbReference>
<name>A0A0M4LI36_9HYPH</name>
<evidence type="ECO:0000313" key="2">
    <source>
        <dbReference type="EMBL" id="ALE03293.1"/>
    </source>
</evidence>
<accession>A0A0M4LI36</accession>
<dbReference type="STRING" id="1318743.PU02_0479"/>
<keyword evidence="3" id="KW-1185">Reference proteome</keyword>
<dbReference type="Pfam" id="PF12705">
    <property type="entry name" value="PDDEXK_1"/>
    <property type="match status" value="1"/>
</dbReference>
<proteinExistence type="predicted"/>
<gene>
    <name evidence="2" type="ORF">PU02_0479</name>
</gene>
<evidence type="ECO:0000259" key="1">
    <source>
        <dbReference type="Pfam" id="PF12705"/>
    </source>
</evidence>
<feature type="domain" description="PD-(D/E)XK endonuclease-like" evidence="1">
    <location>
        <begin position="780"/>
        <end position="985"/>
    </location>
</feature>
<dbReference type="EMBL" id="CP010401">
    <property type="protein sequence ID" value="ALE03293.1"/>
    <property type="molecule type" value="Genomic_DNA"/>
</dbReference>
<dbReference type="Proteomes" id="UP000057213">
    <property type="component" value="Chromosome"/>
</dbReference>
<reference evidence="2 3" key="1">
    <citation type="journal article" date="2015" name="Genome Announc.">
        <title>Complete Genome Sequence of Bartonella ancashensis Strain 20.00, Isolated from the Blood of a Patient with Verruga Peruana.</title>
        <authorList>
            <person name="Hang J."/>
            <person name="Mullins K.E."/>
            <person name="Clifford R.J."/>
            <person name="Onmus-Leone F."/>
            <person name="Yang Y."/>
            <person name="Jiang J."/>
            <person name="Leguia M."/>
            <person name="Kasper M.R."/>
            <person name="Maguina C."/>
            <person name="Lesho E.P."/>
            <person name="Jarman R.G."/>
            <person name="Richards A.L."/>
            <person name="Blazes D."/>
        </authorList>
    </citation>
    <scope>NUCLEOTIDE SEQUENCE [LARGE SCALE GENOMIC DNA]</scope>
    <source>
        <strain evidence="2 3">20.00</strain>
    </source>
</reference>
<dbReference type="SUPFAM" id="SSF52540">
    <property type="entry name" value="P-loop containing nucleoside triphosphate hydrolases"/>
    <property type="match status" value="1"/>
</dbReference>
<dbReference type="NCBIfam" id="TIGR02786">
    <property type="entry name" value="addB_alphas"/>
    <property type="match status" value="1"/>
</dbReference>
<dbReference type="InterPro" id="IPR027417">
    <property type="entry name" value="P-loop_NTPase"/>
</dbReference>
<dbReference type="InterPro" id="IPR014153">
    <property type="entry name" value="Ds_break_AddB"/>
</dbReference>
<protein>
    <submittedName>
        <fullName evidence="2">ATP-dependent nuclease subunit B</fullName>
    </submittedName>
</protein>
<dbReference type="Gene3D" id="3.90.320.10">
    <property type="match status" value="1"/>
</dbReference>
<dbReference type="InterPro" id="IPR038726">
    <property type="entry name" value="PDDEXK_AddAB-type"/>
</dbReference>
<evidence type="ECO:0000313" key="3">
    <source>
        <dbReference type="Proteomes" id="UP000057213"/>
    </source>
</evidence>
<sequence>MNNFDTSTLKSCETHYRPRVFSISFGTPFLSHFVDALTSGTLIPNFAQNEDIQFALADTTIYVPTRRAARALRTTFIEKSRTQSSLLPTILPLGSMVENFSFFADHPTNDLEIDPPIKENERLLLLACLIRPWREKLPAHLCTMLGIEDAIIPTNTADAIWLAQELAHLMDEVETESATWSKLSEIAPDMIAEWWQITLHFLTIITQNWPQILKEKQKSNPAEWRNKILKIQADALQRTQSDKPIIAAGATGSIPAVANLLKVIASLPKGAVVLPGLDLHMDEAQWNTLKINEEKTADFPFKGEISAFSHPQYHLKKLLSLMECPRTHVIEIGQQSAIKKKRAALLSEALRPASTTDQWLKIVRDDYENVCADWSFIEATNEHEEALAISIALRHAIEEPKKTAALITNDRHLARRVAAELQRFGIEANDSGGIPLAQTLPVTLLRLLLNNLFKPGDPVAFLSLLKHPLTTLGQDRSHLREMVENFELLVLRGNNNHIHLCACDKFFETWVKKQSHHTLNEILDQQKNEEARFLCNLLIKAIEPLTSLMKQGKECSVNEVTLATIEVFNNFGCDNNNSFMQLYHSEAGKTLSNFLHELIHDQSGLKFHLYEWPAVFSALIAPHSVSPSPGGHARLFIWGTLESRLQTVDTVVMGGLNEGSWPITTRNDAFLSRPMKMALTLDPPEKRIGISAHDFQYAMGMNKVILSRAARVNHIPSVPSRWLQRLETVVGKQVWEQINKRGKIFLHWAKMIDATENVIPAKRPYPIPPLDVRPYNFFITEVETLRRNPYAIYAKKILNLKPLKPLTHNLSDTERGTLYHNILAIFCTHVKNPNASNALEMLLAIGRSEFDKLNLPSDIETLWWLMFENFAPLFIQWEQSLSPRERYAEVEARKTPIGTTGITLSGRADRLDILPDKMVEIIDFKTNTPPSSTQVLSLLYPQLALEAALLMQGAFAGFKKLTPSNLLYIPLKGQDEIKPQSIILNKKIKSQKSAVDLGKEAWERLIALMEHYKNPQNGYLAYALPSHNRYEGDYDHLARVSEWSNDIHKIGVT</sequence>
<dbReference type="RefSeq" id="WP_236824023.1">
    <property type="nucleotide sequence ID" value="NZ_CP010401.1"/>
</dbReference>